<dbReference type="SUPFAM" id="SSF48264">
    <property type="entry name" value="Cytochrome P450"/>
    <property type="match status" value="1"/>
</dbReference>
<dbReference type="InterPro" id="IPR036396">
    <property type="entry name" value="Cyt_P450_sf"/>
</dbReference>
<gene>
    <name evidence="3" type="ORF">KDL28_16835</name>
</gene>
<evidence type="ECO:0000313" key="3">
    <source>
        <dbReference type="EMBL" id="MCO1656726.1"/>
    </source>
</evidence>
<dbReference type="InterPro" id="IPR001128">
    <property type="entry name" value="Cyt_P450"/>
</dbReference>
<dbReference type="Gene3D" id="1.10.630.10">
    <property type="entry name" value="Cytochrome P450"/>
    <property type="match status" value="1"/>
</dbReference>
<dbReference type="InterPro" id="IPR002397">
    <property type="entry name" value="Cyt_P450_B"/>
</dbReference>
<dbReference type="PANTHER" id="PTHR46696">
    <property type="entry name" value="P450, PUTATIVE (EUROFUNG)-RELATED"/>
    <property type="match status" value="1"/>
</dbReference>
<dbReference type="Pfam" id="PF00067">
    <property type="entry name" value="p450"/>
    <property type="match status" value="1"/>
</dbReference>
<organism evidence="3 4">
    <name type="scientific">Pseudonocardia humida</name>
    <dbReference type="NCBI Taxonomy" id="2800819"/>
    <lineage>
        <taxon>Bacteria</taxon>
        <taxon>Bacillati</taxon>
        <taxon>Actinomycetota</taxon>
        <taxon>Actinomycetes</taxon>
        <taxon>Pseudonocardiales</taxon>
        <taxon>Pseudonocardiaceae</taxon>
        <taxon>Pseudonocardia</taxon>
    </lineage>
</organism>
<keyword evidence="2" id="KW-0503">Monooxygenase</keyword>
<comment type="caution">
    <text evidence="3">The sequence shown here is derived from an EMBL/GenBank/DDBJ whole genome shotgun (WGS) entry which is preliminary data.</text>
</comment>
<dbReference type="InterPro" id="IPR017972">
    <property type="entry name" value="Cyt_P450_CS"/>
</dbReference>
<sequence>MLGPQQADDSPGVIGEHAGFHIARNPDPHVTFGHGLHFCIGAPLARLELQVLVTALLDRFPTLSLAVPVEQLQTRSELLTGGLAALPVTW</sequence>
<keyword evidence="2" id="KW-0560">Oxidoreductase</keyword>
<protein>
    <submittedName>
        <fullName evidence="3">Cytochrome P450</fullName>
    </submittedName>
</protein>
<evidence type="ECO:0000256" key="1">
    <source>
        <dbReference type="ARBA" id="ARBA00010617"/>
    </source>
</evidence>
<evidence type="ECO:0000313" key="4">
    <source>
        <dbReference type="Proteomes" id="UP001165283"/>
    </source>
</evidence>
<accession>A0ABT1A148</accession>
<proteinExistence type="inferred from homology"/>
<name>A0ABT1A148_9PSEU</name>
<dbReference type="PRINTS" id="PR00359">
    <property type="entry name" value="BP450"/>
</dbReference>
<reference evidence="3" key="1">
    <citation type="submission" date="2021-04" db="EMBL/GenBank/DDBJ databases">
        <title>Pseudonocardia sp. nov., isolated from sandy soil of mangrove forest.</title>
        <authorList>
            <person name="Zan Z."/>
            <person name="Huang R."/>
            <person name="Liu W."/>
        </authorList>
    </citation>
    <scope>NUCLEOTIDE SEQUENCE</scope>
    <source>
        <strain evidence="3">S2-4</strain>
    </source>
</reference>
<keyword evidence="2" id="KW-0408">Iron</keyword>
<dbReference type="EMBL" id="JAGSOV010000036">
    <property type="protein sequence ID" value="MCO1656726.1"/>
    <property type="molecule type" value="Genomic_DNA"/>
</dbReference>
<dbReference type="Proteomes" id="UP001165283">
    <property type="component" value="Unassembled WGS sequence"/>
</dbReference>
<dbReference type="PROSITE" id="PS00086">
    <property type="entry name" value="CYTOCHROME_P450"/>
    <property type="match status" value="1"/>
</dbReference>
<keyword evidence="4" id="KW-1185">Reference proteome</keyword>
<keyword evidence="2" id="KW-0479">Metal-binding</keyword>
<comment type="similarity">
    <text evidence="1 2">Belongs to the cytochrome P450 family.</text>
</comment>
<keyword evidence="2" id="KW-0349">Heme</keyword>
<dbReference type="RefSeq" id="WP_305882215.1">
    <property type="nucleotide sequence ID" value="NZ_JAGSOV010000036.1"/>
</dbReference>
<dbReference type="PANTHER" id="PTHR46696:SF1">
    <property type="entry name" value="CYTOCHROME P450 YJIB-RELATED"/>
    <property type="match status" value="1"/>
</dbReference>
<evidence type="ECO:0000256" key="2">
    <source>
        <dbReference type="RuleBase" id="RU000461"/>
    </source>
</evidence>